<dbReference type="GO" id="GO:0051082">
    <property type="term" value="F:unfolded protein binding"/>
    <property type="evidence" value="ECO:0007669"/>
    <property type="project" value="TreeGrafter"/>
</dbReference>
<dbReference type="Gramene" id="rna-AYBTSS11_LOCUS19906">
    <property type="protein sequence ID" value="CAJ1963680.1"/>
    <property type="gene ID" value="gene-AYBTSS11_LOCUS19906"/>
</dbReference>
<dbReference type="GO" id="GO:0005783">
    <property type="term" value="C:endoplasmic reticulum"/>
    <property type="evidence" value="ECO:0007669"/>
    <property type="project" value="TreeGrafter"/>
</dbReference>
<dbReference type="EMBL" id="OY731403">
    <property type="protein sequence ID" value="CAJ1963680.1"/>
    <property type="molecule type" value="Genomic_DNA"/>
</dbReference>
<dbReference type="AlphaFoldDB" id="A0AA86SKT0"/>
<dbReference type="InterPro" id="IPR040692">
    <property type="entry name" value="UGGT_TRXL_3"/>
</dbReference>
<gene>
    <name evidence="2" type="ORF">AYBTSS11_LOCUS19906</name>
</gene>
<sequence length="205" mass="23284">MELENHSAKEDGDKFEDISDKIICLFNYIKGNHSTQLAFEFLINVNKLRIESDDGHLELHHVEGAFVETILPKVKSPPHEILLKLEKESELKELSQESSMLVFKLGLSNTHCSLLMNGLVIDPTEEAIMNALNDETQRIQEQVYFGQIKPHTDVLAKFLSEAGIQRYNPRIISNGKPRFISLSAFFTEEESILNDIDYLHSAGSK</sequence>
<proteinExistence type="predicted"/>
<dbReference type="GO" id="GO:0003980">
    <property type="term" value="F:UDP-glucose:glycoprotein glucosyltransferase activity"/>
    <property type="evidence" value="ECO:0007669"/>
    <property type="project" value="InterPro"/>
</dbReference>
<feature type="domain" description="UGGT thioredoxin-like" evidence="1">
    <location>
        <begin position="19"/>
        <end position="171"/>
    </location>
</feature>
<evidence type="ECO:0000313" key="2">
    <source>
        <dbReference type="EMBL" id="CAJ1963680.1"/>
    </source>
</evidence>
<dbReference type="PANTHER" id="PTHR11226">
    <property type="entry name" value="UDP-GLUCOSE GLYCOPROTEIN:GLUCOSYLTRANSFERASE"/>
    <property type="match status" value="1"/>
</dbReference>
<keyword evidence="3" id="KW-1185">Reference proteome</keyword>
<dbReference type="GO" id="GO:0036503">
    <property type="term" value="P:ERAD pathway"/>
    <property type="evidence" value="ECO:0007669"/>
    <property type="project" value="TreeGrafter"/>
</dbReference>
<protein>
    <recommendedName>
        <fullName evidence="1">UGGT thioredoxin-like domain-containing protein</fullName>
    </recommendedName>
</protein>
<organism evidence="2 3">
    <name type="scientific">Sphenostylis stenocarpa</name>
    <dbReference type="NCBI Taxonomy" id="92480"/>
    <lineage>
        <taxon>Eukaryota</taxon>
        <taxon>Viridiplantae</taxon>
        <taxon>Streptophyta</taxon>
        <taxon>Embryophyta</taxon>
        <taxon>Tracheophyta</taxon>
        <taxon>Spermatophyta</taxon>
        <taxon>Magnoliopsida</taxon>
        <taxon>eudicotyledons</taxon>
        <taxon>Gunneridae</taxon>
        <taxon>Pentapetalae</taxon>
        <taxon>rosids</taxon>
        <taxon>fabids</taxon>
        <taxon>Fabales</taxon>
        <taxon>Fabaceae</taxon>
        <taxon>Papilionoideae</taxon>
        <taxon>50 kb inversion clade</taxon>
        <taxon>NPAAA clade</taxon>
        <taxon>indigoferoid/millettioid clade</taxon>
        <taxon>Phaseoleae</taxon>
        <taxon>Sphenostylis</taxon>
    </lineage>
</organism>
<evidence type="ECO:0000313" key="3">
    <source>
        <dbReference type="Proteomes" id="UP001189624"/>
    </source>
</evidence>
<dbReference type="Pfam" id="PF18402">
    <property type="entry name" value="Thioredoxin_14"/>
    <property type="match status" value="1"/>
</dbReference>
<evidence type="ECO:0000259" key="1">
    <source>
        <dbReference type="Pfam" id="PF18402"/>
    </source>
</evidence>
<dbReference type="Proteomes" id="UP001189624">
    <property type="component" value="Chromosome 6"/>
</dbReference>
<reference evidence="2" key="1">
    <citation type="submission" date="2023-10" db="EMBL/GenBank/DDBJ databases">
        <authorList>
            <person name="Domelevo Entfellner J.-B."/>
        </authorList>
    </citation>
    <scope>NUCLEOTIDE SEQUENCE</scope>
</reference>
<dbReference type="GO" id="GO:0018279">
    <property type="term" value="P:protein N-linked glycosylation via asparagine"/>
    <property type="evidence" value="ECO:0007669"/>
    <property type="project" value="TreeGrafter"/>
</dbReference>
<dbReference type="InterPro" id="IPR009448">
    <property type="entry name" value="UDP-g_GGtrans"/>
</dbReference>
<dbReference type="PANTHER" id="PTHR11226:SF0">
    <property type="entry name" value="UDP-GLUCOSE:GLYCOPROTEIN GLUCOSYLTRANSFERASE"/>
    <property type="match status" value="1"/>
</dbReference>
<name>A0AA86SKT0_9FABA</name>
<accession>A0AA86SKT0</accession>